<reference evidence="1" key="1">
    <citation type="submission" date="2023-03" db="EMBL/GenBank/DDBJ databases">
        <title>Massive genome expansion in bonnet fungi (Mycena s.s.) driven by repeated elements and novel gene families across ecological guilds.</title>
        <authorList>
            <consortium name="Lawrence Berkeley National Laboratory"/>
            <person name="Harder C.B."/>
            <person name="Miyauchi S."/>
            <person name="Viragh M."/>
            <person name="Kuo A."/>
            <person name="Thoen E."/>
            <person name="Andreopoulos B."/>
            <person name="Lu D."/>
            <person name="Skrede I."/>
            <person name="Drula E."/>
            <person name="Henrissat B."/>
            <person name="Morin E."/>
            <person name="Kohler A."/>
            <person name="Barry K."/>
            <person name="LaButti K."/>
            <person name="Morin E."/>
            <person name="Salamov A."/>
            <person name="Lipzen A."/>
            <person name="Mereny Z."/>
            <person name="Hegedus B."/>
            <person name="Baldrian P."/>
            <person name="Stursova M."/>
            <person name="Weitz H."/>
            <person name="Taylor A."/>
            <person name="Grigoriev I.V."/>
            <person name="Nagy L.G."/>
            <person name="Martin F."/>
            <person name="Kauserud H."/>
        </authorList>
    </citation>
    <scope>NUCLEOTIDE SEQUENCE</scope>
    <source>
        <strain evidence="1">CBHHK002</strain>
    </source>
</reference>
<protein>
    <submittedName>
        <fullName evidence="1">Uncharacterized protein</fullName>
    </submittedName>
</protein>
<gene>
    <name evidence="1" type="ORF">DFH08DRAFT_810168</name>
</gene>
<dbReference type="AlphaFoldDB" id="A0AAD6ZZ22"/>
<proteinExistence type="predicted"/>
<dbReference type="Proteomes" id="UP001218218">
    <property type="component" value="Unassembled WGS sequence"/>
</dbReference>
<keyword evidence="2" id="KW-1185">Reference proteome</keyword>
<name>A0AAD6ZZ22_9AGAR</name>
<evidence type="ECO:0000313" key="1">
    <source>
        <dbReference type="EMBL" id="KAJ7346337.1"/>
    </source>
</evidence>
<organism evidence="1 2">
    <name type="scientific">Mycena albidolilacea</name>
    <dbReference type="NCBI Taxonomy" id="1033008"/>
    <lineage>
        <taxon>Eukaryota</taxon>
        <taxon>Fungi</taxon>
        <taxon>Dikarya</taxon>
        <taxon>Basidiomycota</taxon>
        <taxon>Agaricomycotina</taxon>
        <taxon>Agaricomycetes</taxon>
        <taxon>Agaricomycetidae</taxon>
        <taxon>Agaricales</taxon>
        <taxon>Marasmiineae</taxon>
        <taxon>Mycenaceae</taxon>
        <taxon>Mycena</taxon>
    </lineage>
</organism>
<dbReference type="EMBL" id="JARIHO010000021">
    <property type="protein sequence ID" value="KAJ7346337.1"/>
    <property type="molecule type" value="Genomic_DNA"/>
</dbReference>
<sequence>MGLSLSFSLQDQFQLFLCMLVWMSLVNYTLQKVAKILTAPQNITFAVLQPRDVKVGFYYPQGRMIGAGSWVLQLLPGISLSPQYGLSINSPGQLKHVATKYWAAEFLLFSVAQAFSWDPGRSHAAVRIQRRSEDLVLNKSNTKQDVPALRSGDKKAIKKQQWYQRNLNQG</sequence>
<evidence type="ECO:0000313" key="2">
    <source>
        <dbReference type="Proteomes" id="UP001218218"/>
    </source>
</evidence>
<accession>A0AAD6ZZ22</accession>
<comment type="caution">
    <text evidence="1">The sequence shown here is derived from an EMBL/GenBank/DDBJ whole genome shotgun (WGS) entry which is preliminary data.</text>
</comment>